<dbReference type="Pfam" id="PF00664">
    <property type="entry name" value="ABC_membrane"/>
    <property type="match status" value="1"/>
</dbReference>
<dbReference type="EMBL" id="ADAS02000041">
    <property type="protein sequence ID" value="OAV94296.1"/>
    <property type="molecule type" value="Genomic_DNA"/>
</dbReference>
<evidence type="ECO:0000259" key="4">
    <source>
        <dbReference type="PROSITE" id="PS50929"/>
    </source>
</evidence>
<dbReference type="STRING" id="630390.A0A180GNB2"/>
<evidence type="ECO:0000256" key="2">
    <source>
        <dbReference type="ARBA" id="ARBA00022989"/>
    </source>
</evidence>
<dbReference type="GO" id="GO:0140359">
    <property type="term" value="F:ABC-type transporter activity"/>
    <property type="evidence" value="ECO:0007669"/>
    <property type="project" value="InterPro"/>
</dbReference>
<reference evidence="6 7" key="3">
    <citation type="journal article" date="2017" name="G3 (Bethesda)">
        <title>Comparative analysis highlights variable genome content of wheat rusts and divergence of the mating loci.</title>
        <authorList>
            <person name="Cuomo C.A."/>
            <person name="Bakkeren G."/>
            <person name="Khalil H.B."/>
            <person name="Panwar V."/>
            <person name="Joly D."/>
            <person name="Linning R."/>
            <person name="Sakthikumar S."/>
            <person name="Song X."/>
            <person name="Adiconis X."/>
            <person name="Fan L."/>
            <person name="Goldberg J.M."/>
            <person name="Levin J.Z."/>
            <person name="Young S."/>
            <person name="Zeng Q."/>
            <person name="Anikster Y."/>
            <person name="Bruce M."/>
            <person name="Wang M."/>
            <person name="Yin C."/>
            <person name="McCallum B."/>
            <person name="Szabo L.J."/>
            <person name="Hulbert S."/>
            <person name="Chen X."/>
            <person name="Fellers J.P."/>
        </authorList>
    </citation>
    <scope>NUCLEOTIDE SEQUENCE</scope>
    <source>
        <strain evidence="6">isolate 1-1 / race 1 (BBBD)</strain>
        <strain evidence="7">Isolate 1-1 / race 1 (BBBD)</strain>
    </source>
</reference>
<evidence type="ECO:0000313" key="5">
    <source>
        <dbReference type="EMBL" id="OAV94296.1"/>
    </source>
</evidence>
<reference evidence="5" key="2">
    <citation type="submission" date="2016-05" db="EMBL/GenBank/DDBJ databases">
        <title>Comparative analysis highlights variable genome content of wheat rusts and divergence of the mating loci.</title>
        <authorList>
            <person name="Cuomo C.A."/>
            <person name="Bakkeren G."/>
            <person name="Szabo L."/>
            <person name="Khalil H."/>
            <person name="Joly D."/>
            <person name="Goldberg J."/>
            <person name="Young S."/>
            <person name="Zeng Q."/>
            <person name="Fellers J."/>
        </authorList>
    </citation>
    <scope>NUCLEOTIDE SEQUENCE [LARGE SCALE GENOMIC DNA]</scope>
    <source>
        <strain evidence="5">1-1 BBBD Race 1</strain>
    </source>
</reference>
<proteinExistence type="predicted"/>
<dbReference type="InterPro" id="IPR036640">
    <property type="entry name" value="ABC1_TM_sf"/>
</dbReference>
<name>A0A180GNB2_PUCT1</name>
<dbReference type="OrthoDB" id="6500128at2759"/>
<keyword evidence="7" id="KW-1185">Reference proteome</keyword>
<protein>
    <submittedName>
        <fullName evidence="6">ABC transmembrane type-1 domain-containing protein</fullName>
    </submittedName>
</protein>
<dbReference type="AlphaFoldDB" id="A0A180GNB2"/>
<evidence type="ECO:0000313" key="6">
    <source>
        <dbReference type="EnsemblFungi" id="PTTG_07577-t43_1-p1"/>
    </source>
</evidence>
<evidence type="ECO:0000313" key="7">
    <source>
        <dbReference type="Proteomes" id="UP000005240"/>
    </source>
</evidence>
<reference evidence="5" key="1">
    <citation type="submission" date="2009-11" db="EMBL/GenBank/DDBJ databases">
        <authorList>
            <consortium name="The Broad Institute Genome Sequencing Platform"/>
            <person name="Ward D."/>
            <person name="Feldgarden M."/>
            <person name="Earl A."/>
            <person name="Young S.K."/>
            <person name="Zeng Q."/>
            <person name="Koehrsen M."/>
            <person name="Alvarado L."/>
            <person name="Berlin A."/>
            <person name="Bochicchio J."/>
            <person name="Borenstein D."/>
            <person name="Chapman S.B."/>
            <person name="Chen Z."/>
            <person name="Engels R."/>
            <person name="Freedman E."/>
            <person name="Gellesch M."/>
            <person name="Goldberg J."/>
            <person name="Griggs A."/>
            <person name="Gujja S."/>
            <person name="Heilman E."/>
            <person name="Heiman D."/>
            <person name="Hepburn T."/>
            <person name="Howarth C."/>
            <person name="Jen D."/>
            <person name="Larson L."/>
            <person name="Lewis B."/>
            <person name="Mehta T."/>
            <person name="Park D."/>
            <person name="Pearson M."/>
            <person name="Roberts A."/>
            <person name="Saif S."/>
            <person name="Shea T."/>
            <person name="Shenoy N."/>
            <person name="Sisk P."/>
            <person name="Stolte C."/>
            <person name="Sykes S."/>
            <person name="Thomson T."/>
            <person name="Walk T."/>
            <person name="White J."/>
            <person name="Yandava C."/>
            <person name="Izard J."/>
            <person name="Baranova O.V."/>
            <person name="Blanton J.M."/>
            <person name="Tanner A.C."/>
            <person name="Dewhirst F.E."/>
            <person name="Haas B."/>
            <person name="Nusbaum C."/>
            <person name="Birren B."/>
        </authorList>
    </citation>
    <scope>NUCLEOTIDE SEQUENCE [LARGE SCALE GENOMIC DNA]</scope>
    <source>
        <strain evidence="5">1-1 BBBD Race 1</strain>
    </source>
</reference>
<dbReference type="Proteomes" id="UP000005240">
    <property type="component" value="Unassembled WGS sequence"/>
</dbReference>
<keyword evidence="3" id="KW-0472">Membrane</keyword>
<dbReference type="InterPro" id="IPR011527">
    <property type="entry name" value="ABC1_TM_dom"/>
</dbReference>
<evidence type="ECO:0000256" key="3">
    <source>
        <dbReference type="ARBA" id="ARBA00023136"/>
    </source>
</evidence>
<keyword evidence="1" id="KW-0812">Transmembrane</keyword>
<organism evidence="5">
    <name type="scientific">Puccinia triticina (isolate 1-1 / race 1 (BBBD))</name>
    <name type="common">Brown leaf rust fungus</name>
    <dbReference type="NCBI Taxonomy" id="630390"/>
    <lineage>
        <taxon>Eukaryota</taxon>
        <taxon>Fungi</taxon>
        <taxon>Dikarya</taxon>
        <taxon>Basidiomycota</taxon>
        <taxon>Pucciniomycotina</taxon>
        <taxon>Pucciniomycetes</taxon>
        <taxon>Pucciniales</taxon>
        <taxon>Pucciniaceae</taxon>
        <taxon>Puccinia</taxon>
    </lineage>
</organism>
<feature type="domain" description="ABC transmembrane type-1" evidence="4">
    <location>
        <begin position="1"/>
        <end position="83"/>
    </location>
</feature>
<dbReference type="VEuPathDB" id="FungiDB:PTTG_07577"/>
<accession>A0A180GNB2</accession>
<sequence>MSFLWGLFIDMFTSPKQLSAFLSSLLTGLFLVGSGAKSFQIILVHITGQRIINRLHSAAFASIMRADISWQDLYGTKALVTVLAGVLMMFQISLKLTVVPPPTAIGTTSKKVSQSSHIALAQITSHTEEEINQLQTVHNFNAVPIQTNSFNKKANI</sequence>
<dbReference type="PROSITE" id="PS50929">
    <property type="entry name" value="ABC_TM1F"/>
    <property type="match status" value="1"/>
</dbReference>
<evidence type="ECO:0000256" key="1">
    <source>
        <dbReference type="ARBA" id="ARBA00022692"/>
    </source>
</evidence>
<reference evidence="6" key="4">
    <citation type="submission" date="2025-05" db="UniProtKB">
        <authorList>
            <consortium name="EnsemblFungi"/>
        </authorList>
    </citation>
    <scope>IDENTIFICATION</scope>
    <source>
        <strain evidence="6">isolate 1-1 / race 1 (BBBD)</strain>
    </source>
</reference>
<dbReference type="GO" id="GO:0016020">
    <property type="term" value="C:membrane"/>
    <property type="evidence" value="ECO:0007669"/>
    <property type="project" value="InterPro"/>
</dbReference>
<dbReference type="GO" id="GO:0005524">
    <property type="term" value="F:ATP binding"/>
    <property type="evidence" value="ECO:0007669"/>
    <property type="project" value="InterPro"/>
</dbReference>
<gene>
    <name evidence="5" type="ORF">PTTG_07577</name>
</gene>
<dbReference type="EnsemblFungi" id="PTTG_07577-t43_1">
    <property type="protein sequence ID" value="PTTG_07577-t43_1-p1"/>
    <property type="gene ID" value="PTTG_07577"/>
</dbReference>
<keyword evidence="2" id="KW-1133">Transmembrane helix</keyword>
<dbReference type="Gene3D" id="1.20.1560.10">
    <property type="entry name" value="ABC transporter type 1, transmembrane domain"/>
    <property type="match status" value="1"/>
</dbReference>
<dbReference type="SUPFAM" id="SSF90123">
    <property type="entry name" value="ABC transporter transmembrane region"/>
    <property type="match status" value="1"/>
</dbReference>